<reference evidence="4" key="1">
    <citation type="submission" date="2013-08" db="EMBL/GenBank/DDBJ databases">
        <title>Genome sequencing of Arenimonas donghaensis.</title>
        <authorList>
            <person name="Chen F."/>
            <person name="Wang G."/>
        </authorList>
    </citation>
    <scope>NUCLEOTIDE SEQUENCE [LARGE SCALE GENOMIC DNA]</scope>
    <source>
        <strain evidence="4">HO3-R19</strain>
    </source>
</reference>
<keyword evidence="2" id="KW-0732">Signal</keyword>
<gene>
    <name evidence="3" type="ORF">N788_11405</name>
</gene>
<dbReference type="PATRIC" id="fig|1121014.3.peg.1035"/>
<comment type="caution">
    <text evidence="3">The sequence shown here is derived from an EMBL/GenBank/DDBJ whole genome shotgun (WGS) entry which is preliminary data.</text>
</comment>
<accession>A0A087MJS2</accession>
<dbReference type="EMBL" id="AVCJ01000007">
    <property type="protein sequence ID" value="KFL37125.1"/>
    <property type="molecule type" value="Genomic_DNA"/>
</dbReference>
<dbReference type="AlphaFoldDB" id="A0A087MJS2"/>
<evidence type="ECO:0000313" key="4">
    <source>
        <dbReference type="Proteomes" id="UP000029085"/>
    </source>
</evidence>
<evidence type="ECO:0008006" key="5">
    <source>
        <dbReference type="Google" id="ProtNLM"/>
    </source>
</evidence>
<evidence type="ECO:0000256" key="2">
    <source>
        <dbReference type="SAM" id="SignalP"/>
    </source>
</evidence>
<dbReference type="RefSeq" id="WP_034221984.1">
    <property type="nucleotide sequence ID" value="NZ_AVCJ01000007.1"/>
</dbReference>
<dbReference type="STRING" id="1121014.N788_11405"/>
<organism evidence="3 4">
    <name type="scientific">Arenimonas donghaensis DSM 18148 = HO3-R19</name>
    <dbReference type="NCBI Taxonomy" id="1121014"/>
    <lineage>
        <taxon>Bacteria</taxon>
        <taxon>Pseudomonadati</taxon>
        <taxon>Pseudomonadota</taxon>
        <taxon>Gammaproteobacteria</taxon>
        <taxon>Lysobacterales</taxon>
        <taxon>Lysobacteraceae</taxon>
        <taxon>Arenimonas</taxon>
    </lineage>
</organism>
<protein>
    <recommendedName>
        <fullName evidence="5">DUF4124 domain-containing protein</fullName>
    </recommendedName>
</protein>
<feature type="signal peptide" evidence="2">
    <location>
        <begin position="1"/>
        <end position="20"/>
    </location>
</feature>
<dbReference type="Proteomes" id="UP000029085">
    <property type="component" value="Unassembled WGS sequence"/>
</dbReference>
<sequence>MPLVSVVLIPLLLASAPPAATDLRKCVGATGAVSYQTLPCAEGARQAWVQPIKPGSAPPPPKSQASSRPRSQPSPQAPAKTARRPAPRRASAADLRRQRCEKARREADDLRDRLWNKLDFQQRSELDAKVARACAR</sequence>
<feature type="region of interest" description="Disordered" evidence="1">
    <location>
        <begin position="50"/>
        <end position="112"/>
    </location>
</feature>
<name>A0A087MJS2_9GAMM</name>
<reference evidence="3 4" key="2">
    <citation type="journal article" date="2015" name="Stand. Genomic Sci.">
        <title>High quality draft genomic sequence of Arenimonas donghaensis DSM 18148(T).</title>
        <authorList>
            <person name="Chen F."/>
            <person name="Wang H."/>
            <person name="Cao Y."/>
            <person name="Li X."/>
            <person name="Wang G."/>
        </authorList>
    </citation>
    <scope>NUCLEOTIDE SEQUENCE [LARGE SCALE GENOMIC DNA]</scope>
    <source>
        <strain evidence="3 4">HO3-R19</strain>
    </source>
</reference>
<keyword evidence="4" id="KW-1185">Reference proteome</keyword>
<evidence type="ECO:0000256" key="1">
    <source>
        <dbReference type="SAM" id="MobiDB-lite"/>
    </source>
</evidence>
<feature type="compositionally biased region" description="Basic and acidic residues" evidence="1">
    <location>
        <begin position="94"/>
        <end position="112"/>
    </location>
</feature>
<feature type="compositionally biased region" description="Low complexity" evidence="1">
    <location>
        <begin position="63"/>
        <end position="80"/>
    </location>
</feature>
<evidence type="ECO:0000313" key="3">
    <source>
        <dbReference type="EMBL" id="KFL37125.1"/>
    </source>
</evidence>
<proteinExistence type="predicted"/>
<feature type="chain" id="PRO_5001826362" description="DUF4124 domain-containing protein" evidence="2">
    <location>
        <begin position="21"/>
        <end position="136"/>
    </location>
</feature>